<dbReference type="OrthoDB" id="10328547at2759"/>
<proteinExistence type="predicted"/>
<gene>
    <name evidence="1" type="ORF">FWK35_00035808</name>
</gene>
<comment type="caution">
    <text evidence="1">The sequence shown here is derived from an EMBL/GenBank/DDBJ whole genome shotgun (WGS) entry which is preliminary data.</text>
</comment>
<keyword evidence="2" id="KW-1185">Reference proteome</keyword>
<protein>
    <submittedName>
        <fullName evidence="1">Uncharacterized protein</fullName>
    </submittedName>
</protein>
<dbReference type="AlphaFoldDB" id="A0A6G0VKM6"/>
<evidence type="ECO:0000313" key="2">
    <source>
        <dbReference type="Proteomes" id="UP000478052"/>
    </source>
</evidence>
<name>A0A6G0VKM6_APHCR</name>
<evidence type="ECO:0000313" key="1">
    <source>
        <dbReference type="EMBL" id="KAF0685506.1"/>
    </source>
</evidence>
<sequence length="99" mass="11522">MAFNCGVMPKNPISTKYKPFKIKSYVPSPMPPPYISNFTLHTDLKMKTIYEEAKTYYKRFFNKLSGHSNPLIFGLATHTIPGNPPRRLKRNWCKDLLNE</sequence>
<dbReference type="Proteomes" id="UP000478052">
    <property type="component" value="Unassembled WGS sequence"/>
</dbReference>
<organism evidence="1 2">
    <name type="scientific">Aphis craccivora</name>
    <name type="common">Cowpea aphid</name>
    <dbReference type="NCBI Taxonomy" id="307492"/>
    <lineage>
        <taxon>Eukaryota</taxon>
        <taxon>Metazoa</taxon>
        <taxon>Ecdysozoa</taxon>
        <taxon>Arthropoda</taxon>
        <taxon>Hexapoda</taxon>
        <taxon>Insecta</taxon>
        <taxon>Pterygota</taxon>
        <taxon>Neoptera</taxon>
        <taxon>Paraneoptera</taxon>
        <taxon>Hemiptera</taxon>
        <taxon>Sternorrhyncha</taxon>
        <taxon>Aphidomorpha</taxon>
        <taxon>Aphidoidea</taxon>
        <taxon>Aphididae</taxon>
        <taxon>Aphidini</taxon>
        <taxon>Aphis</taxon>
        <taxon>Aphis</taxon>
    </lineage>
</organism>
<accession>A0A6G0VKM6</accession>
<reference evidence="1 2" key="1">
    <citation type="submission" date="2019-08" db="EMBL/GenBank/DDBJ databases">
        <title>Whole genome of Aphis craccivora.</title>
        <authorList>
            <person name="Voronova N.V."/>
            <person name="Shulinski R.S."/>
            <person name="Bandarenka Y.V."/>
            <person name="Zhorov D.G."/>
            <person name="Warner D."/>
        </authorList>
    </citation>
    <scope>NUCLEOTIDE SEQUENCE [LARGE SCALE GENOMIC DNA]</scope>
    <source>
        <strain evidence="1">180601</strain>
        <tissue evidence="1">Whole Body</tissue>
    </source>
</reference>
<dbReference type="EMBL" id="VUJU01017039">
    <property type="protein sequence ID" value="KAF0685506.1"/>
    <property type="molecule type" value="Genomic_DNA"/>
</dbReference>